<comment type="similarity">
    <text evidence="3">Belongs to the glycosyl hydrolase 24 family.</text>
</comment>
<feature type="chain" id="PRO_5046164823" description="Lysozyme" evidence="4">
    <location>
        <begin position="18"/>
        <end position="168"/>
    </location>
</feature>
<accession>A0ABW2SC64</accession>
<dbReference type="InterPro" id="IPR023346">
    <property type="entry name" value="Lysozyme-like_dom_sf"/>
</dbReference>
<dbReference type="Gene3D" id="1.10.530.40">
    <property type="match status" value="1"/>
</dbReference>
<protein>
    <recommendedName>
        <fullName evidence="3">Lysozyme</fullName>
        <ecNumber evidence="3">3.2.1.17</ecNumber>
    </recommendedName>
</protein>
<dbReference type="PANTHER" id="PTHR38107">
    <property type="match status" value="1"/>
</dbReference>
<comment type="caution">
    <text evidence="5">The sequence shown here is derived from an EMBL/GenBank/DDBJ whole genome shotgun (WGS) entry which is preliminary data.</text>
</comment>
<name>A0ABW2SC64_9BURK</name>
<dbReference type="EMBL" id="JBHTBZ010000020">
    <property type="protein sequence ID" value="MFC7460743.1"/>
    <property type="molecule type" value="Genomic_DNA"/>
</dbReference>
<evidence type="ECO:0000313" key="6">
    <source>
        <dbReference type="Proteomes" id="UP001596457"/>
    </source>
</evidence>
<dbReference type="InterPro" id="IPR023347">
    <property type="entry name" value="Lysozyme_dom_sf"/>
</dbReference>
<comment type="catalytic activity">
    <reaction evidence="3">
        <text>Hydrolysis of (1-&gt;4)-beta-linkages between N-acetylmuramic acid and N-acetyl-D-glucosamine residues in a peptidoglycan and between N-acetyl-D-glucosamine residues in chitodextrins.</text>
        <dbReference type="EC" id="3.2.1.17"/>
    </reaction>
</comment>
<keyword evidence="6" id="KW-1185">Reference proteome</keyword>
<dbReference type="PANTHER" id="PTHR38107:SF3">
    <property type="entry name" value="LYSOZYME RRRD-RELATED"/>
    <property type="match status" value="1"/>
</dbReference>
<keyword evidence="3" id="KW-0326">Glycosidase</keyword>
<reference evidence="6" key="1">
    <citation type="journal article" date="2019" name="Int. J. Syst. Evol. Microbiol.">
        <title>The Global Catalogue of Microorganisms (GCM) 10K type strain sequencing project: providing services to taxonomists for standard genome sequencing and annotation.</title>
        <authorList>
            <consortium name="The Broad Institute Genomics Platform"/>
            <consortium name="The Broad Institute Genome Sequencing Center for Infectious Disease"/>
            <person name="Wu L."/>
            <person name="Ma J."/>
        </authorList>
    </citation>
    <scope>NUCLEOTIDE SEQUENCE [LARGE SCALE GENOMIC DNA]</scope>
    <source>
        <strain evidence="6">CCUG 53903</strain>
    </source>
</reference>
<keyword evidence="2 3" id="KW-0081">Bacteriolytic enzyme</keyword>
<dbReference type="InterPro" id="IPR051018">
    <property type="entry name" value="Bacteriophage_GH24"/>
</dbReference>
<evidence type="ECO:0000256" key="4">
    <source>
        <dbReference type="SAM" id="SignalP"/>
    </source>
</evidence>
<dbReference type="SUPFAM" id="SSF53955">
    <property type="entry name" value="Lysozyme-like"/>
    <property type="match status" value="1"/>
</dbReference>
<evidence type="ECO:0000313" key="5">
    <source>
        <dbReference type="EMBL" id="MFC7460743.1"/>
    </source>
</evidence>
<evidence type="ECO:0000256" key="1">
    <source>
        <dbReference type="ARBA" id="ARBA00022529"/>
    </source>
</evidence>
<organism evidence="5 6">
    <name type="scientific">Hydrogenophaga defluvii</name>
    <dbReference type="NCBI Taxonomy" id="249410"/>
    <lineage>
        <taxon>Bacteria</taxon>
        <taxon>Pseudomonadati</taxon>
        <taxon>Pseudomonadota</taxon>
        <taxon>Betaproteobacteria</taxon>
        <taxon>Burkholderiales</taxon>
        <taxon>Comamonadaceae</taxon>
        <taxon>Hydrogenophaga</taxon>
    </lineage>
</organism>
<dbReference type="EC" id="3.2.1.17" evidence="3"/>
<keyword evidence="4" id="KW-0732">Signal</keyword>
<evidence type="ECO:0000256" key="2">
    <source>
        <dbReference type="ARBA" id="ARBA00022638"/>
    </source>
</evidence>
<sequence>MKAARILVASLSLSAAAFIGLVTHEGYTDTAVVPVKGDRPTVGLGSTFHEDGRPVQMGDRTTPVRAIIKAHAHITREEAAFRALLPGVALHQSEYDLYMDWVYQYGTGAWAKSSIRTHLLAGRYADACASLLLYRFVDGYDCSTPGNKRCSGVWTRQLERHTKCMEVQ</sequence>
<evidence type="ECO:0000256" key="3">
    <source>
        <dbReference type="RuleBase" id="RU003788"/>
    </source>
</evidence>
<dbReference type="RefSeq" id="WP_382200283.1">
    <property type="nucleotide sequence ID" value="NZ_JBHTBZ010000020.1"/>
</dbReference>
<feature type="signal peptide" evidence="4">
    <location>
        <begin position="1"/>
        <end position="17"/>
    </location>
</feature>
<keyword evidence="1 3" id="KW-0929">Antimicrobial</keyword>
<dbReference type="Proteomes" id="UP001596457">
    <property type="component" value="Unassembled WGS sequence"/>
</dbReference>
<gene>
    <name evidence="5" type="ORF">ACFQU0_09915</name>
</gene>
<dbReference type="Pfam" id="PF00959">
    <property type="entry name" value="Phage_lysozyme"/>
    <property type="match status" value="1"/>
</dbReference>
<dbReference type="InterPro" id="IPR002196">
    <property type="entry name" value="Glyco_hydro_24"/>
</dbReference>
<proteinExistence type="inferred from homology"/>
<dbReference type="GO" id="GO:0016787">
    <property type="term" value="F:hydrolase activity"/>
    <property type="evidence" value="ECO:0007669"/>
    <property type="project" value="UniProtKB-KW"/>
</dbReference>
<keyword evidence="3 5" id="KW-0378">Hydrolase</keyword>